<dbReference type="GO" id="GO:0004312">
    <property type="term" value="F:fatty acid synthase activity"/>
    <property type="evidence" value="ECO:0007669"/>
    <property type="project" value="TreeGrafter"/>
</dbReference>
<organism evidence="7 8">
    <name type="scientific">Mycobacterium gordonae</name>
    <dbReference type="NCBI Taxonomy" id="1778"/>
    <lineage>
        <taxon>Bacteria</taxon>
        <taxon>Bacillati</taxon>
        <taxon>Actinomycetota</taxon>
        <taxon>Actinomycetes</taxon>
        <taxon>Mycobacteriales</taxon>
        <taxon>Mycobacteriaceae</taxon>
        <taxon>Mycobacterium</taxon>
    </lineage>
</organism>
<dbReference type="PANTHER" id="PTHR43775:SF37">
    <property type="entry name" value="SI:DKEY-61P9.11"/>
    <property type="match status" value="1"/>
</dbReference>
<evidence type="ECO:0000256" key="4">
    <source>
        <dbReference type="ARBA" id="ARBA00022857"/>
    </source>
</evidence>
<dbReference type="SUPFAM" id="SSF47336">
    <property type="entry name" value="ACP-like"/>
    <property type="match status" value="1"/>
</dbReference>
<dbReference type="CDD" id="cd05274">
    <property type="entry name" value="KR_FAS_SDR_x"/>
    <property type="match status" value="1"/>
</dbReference>
<proteinExistence type="predicted"/>
<dbReference type="GO" id="GO:0031177">
    <property type="term" value="F:phosphopantetheine binding"/>
    <property type="evidence" value="ECO:0007669"/>
    <property type="project" value="InterPro"/>
</dbReference>
<feature type="domain" description="Carrier" evidence="6">
    <location>
        <begin position="901"/>
        <end position="976"/>
    </location>
</feature>
<evidence type="ECO:0000259" key="6">
    <source>
        <dbReference type="PROSITE" id="PS50075"/>
    </source>
</evidence>
<dbReference type="NCBIfam" id="NF037940">
    <property type="entry name" value="PKS_MbtD"/>
    <property type="match status" value="1"/>
</dbReference>
<dbReference type="AlphaFoldDB" id="A0A0Q2LZ23"/>
<keyword evidence="2" id="KW-0597">Phosphoprotein</keyword>
<dbReference type="InterPro" id="IPR009081">
    <property type="entry name" value="PP-bd_ACP"/>
</dbReference>
<dbReference type="RefSeq" id="WP_055575831.1">
    <property type="nucleotide sequence ID" value="NZ_LKTM01000001.1"/>
</dbReference>
<dbReference type="Proteomes" id="UP000051677">
    <property type="component" value="Unassembled WGS sequence"/>
</dbReference>
<dbReference type="InterPro" id="IPR014043">
    <property type="entry name" value="Acyl_transferase_dom"/>
</dbReference>
<dbReference type="Pfam" id="PF00698">
    <property type="entry name" value="Acyl_transf_1"/>
    <property type="match status" value="1"/>
</dbReference>
<keyword evidence="4" id="KW-0521">NADP</keyword>
<accession>A0A0Q2LZ23</accession>
<dbReference type="InterPro" id="IPR050091">
    <property type="entry name" value="PKS_NRPS_Biosynth_Enz"/>
</dbReference>
<reference evidence="7 8" key="1">
    <citation type="submission" date="2015-10" db="EMBL/GenBank/DDBJ databases">
        <title>Mycobacterium gordonae draft genome assembly.</title>
        <authorList>
            <person name="Ustinova V."/>
            <person name="Smirnova T."/>
            <person name="Blagodatskikh K."/>
            <person name="Varlamov D."/>
            <person name="Larionova E."/>
            <person name="Chernousova L."/>
        </authorList>
    </citation>
    <scope>NUCLEOTIDE SEQUENCE [LARGE SCALE GENOMIC DNA]</scope>
    <source>
        <strain evidence="7 8">CTRI 14-8773</strain>
    </source>
</reference>
<dbReference type="SUPFAM" id="SSF51735">
    <property type="entry name" value="NAD(P)-binding Rossmann-fold domains"/>
    <property type="match status" value="2"/>
</dbReference>
<evidence type="ECO:0000256" key="1">
    <source>
        <dbReference type="ARBA" id="ARBA00022450"/>
    </source>
</evidence>
<name>A0A0Q2LZ23_MYCGO</name>
<comment type="caution">
    <text evidence="7">The sequence shown here is derived from an EMBL/GenBank/DDBJ whole genome shotgun (WGS) entry which is preliminary data.</text>
</comment>
<dbReference type="EMBL" id="LKTM01000001">
    <property type="protein sequence ID" value="KQH81073.1"/>
    <property type="molecule type" value="Genomic_DNA"/>
</dbReference>
<dbReference type="InterPro" id="IPR020806">
    <property type="entry name" value="PKS_PP-bd"/>
</dbReference>
<dbReference type="InterPro" id="IPR057326">
    <property type="entry name" value="KR_dom"/>
</dbReference>
<sequence length="976" mass="103326">MVSARLPDGRVPVLLSAHEDELICDDAVAILRFLKQLSESDDVPTAVSTTLLRTRRVRRHRALIRAADRTELEDGLRALAEGDDHPLVTRSSQHDASGVAFVFPGQGREWPGMGTEALQRIPSYQDEAQRCEHAFAAAGLSSPMRYLQGGEGRRYTQTEIQAAHFTHAVSLARVWRACGAVPDVTVGHSLGEVAAAYVAGAISLPAAVGVVAARAAVVDRLPGRYGMAALGVGAGEADELIAETPGWLEISVLNSASSSVVSGERAAVAACVRRAEQRGIFARELTVDFPAHTSRLESLRSMFCDLLPEAEFLDAGIDFISSARGDLVAAETDFTGYWFENLRNTVRFDAAVTCAARRGTGTYIEMSAHPSLLYALGELAEEALIVGSGLRDESLVERLSANIASVAVHNPKFEWSTDSPLLWGFPAAPMRAIHLWAAPEPLTPPPAPGPKVFYEEWQARPLVSDAADRASRTVAIVGPGDANSVVARALSDGVVSRDRYELTEPDDAEVIVIVAPSIVEPDVLAAADRLQRIDYNGLIGPKCRRVWLITTGGEQVHPDAAPGLPGQAALAAMHRSVGFEYPDVTFAHLDLPGTAADLPAARCGLDQLLGRDTEIALRRNGSDQTGMQLFVRTLREDVTPVGTAAATSLDNVVITGGNGTIGMRYARHCIRAGAGRVILLSRSGVDTSELARLTDGSAAEVHAPACDITDPEAVAAVANEYAGDGPSLLIHAAGAATFARHDQLAADDIAGVLSAKVAGLKRMVTSWPLRVDTRILLCSSVSGVWGGYGHGAYAASNRMLDSMAAALRADGLDCSAVRWGLWQDTKIADAQEITRIERSGLIAMDPDAAISASLGWRRNDPLIAAADLGRLRVFFESQGLAMPFTGHHSGPAEDAGVEPDAPVADIVRAEIAAVLSIDDPASVDLNAALVDLGADSMLALELRDRLRRSTGESIAAAKLLGGMTGSDLIDALTPKN</sequence>
<protein>
    <submittedName>
        <fullName evidence="7">Polyketide synthase</fullName>
    </submittedName>
</protein>
<dbReference type="Pfam" id="PF00550">
    <property type="entry name" value="PP-binding"/>
    <property type="match status" value="1"/>
</dbReference>
<dbReference type="Gene3D" id="1.10.1200.10">
    <property type="entry name" value="ACP-like"/>
    <property type="match status" value="1"/>
</dbReference>
<dbReference type="SUPFAM" id="SSF52151">
    <property type="entry name" value="FabD/lysophospholipase-like"/>
    <property type="match status" value="1"/>
</dbReference>
<dbReference type="PANTHER" id="PTHR43775">
    <property type="entry name" value="FATTY ACID SYNTHASE"/>
    <property type="match status" value="1"/>
</dbReference>
<dbReference type="InterPro" id="IPR016036">
    <property type="entry name" value="Malonyl_transacylase_ACP-bd"/>
</dbReference>
<dbReference type="GO" id="GO:0006633">
    <property type="term" value="P:fatty acid biosynthetic process"/>
    <property type="evidence" value="ECO:0007669"/>
    <property type="project" value="TreeGrafter"/>
</dbReference>
<dbReference type="InterPro" id="IPR001227">
    <property type="entry name" value="Ac_transferase_dom_sf"/>
</dbReference>
<dbReference type="PROSITE" id="PS00012">
    <property type="entry name" value="PHOSPHOPANTETHEINE"/>
    <property type="match status" value="1"/>
</dbReference>
<keyword evidence="1" id="KW-0596">Phosphopantetheine</keyword>
<dbReference type="SUPFAM" id="SSF55048">
    <property type="entry name" value="Probable ACP-binding domain of malonyl-CoA ACP transacylase"/>
    <property type="match status" value="1"/>
</dbReference>
<dbReference type="PROSITE" id="PS50075">
    <property type="entry name" value="CARRIER"/>
    <property type="match status" value="1"/>
</dbReference>
<evidence type="ECO:0000313" key="8">
    <source>
        <dbReference type="Proteomes" id="UP000051677"/>
    </source>
</evidence>
<dbReference type="Gene3D" id="3.40.366.10">
    <property type="entry name" value="Malonyl-Coenzyme A Acyl Carrier Protein, domain 2"/>
    <property type="match status" value="1"/>
</dbReference>
<dbReference type="InterPro" id="IPR016035">
    <property type="entry name" value="Acyl_Trfase/lysoPLipase"/>
</dbReference>
<dbReference type="InterPro" id="IPR006162">
    <property type="entry name" value="Ppantetheine_attach_site"/>
</dbReference>
<evidence type="ECO:0000313" key="7">
    <source>
        <dbReference type="EMBL" id="KQH81073.1"/>
    </source>
</evidence>
<dbReference type="InterPro" id="IPR036736">
    <property type="entry name" value="ACP-like_sf"/>
</dbReference>
<dbReference type="InterPro" id="IPR013968">
    <property type="entry name" value="PKS_KR"/>
</dbReference>
<dbReference type="Gene3D" id="3.40.50.720">
    <property type="entry name" value="NAD(P)-binding Rossmann-like Domain"/>
    <property type="match status" value="1"/>
</dbReference>
<evidence type="ECO:0000256" key="5">
    <source>
        <dbReference type="ARBA" id="ARBA00023268"/>
    </source>
</evidence>
<dbReference type="SMART" id="SM00827">
    <property type="entry name" value="PKS_AT"/>
    <property type="match status" value="1"/>
</dbReference>
<keyword evidence="5" id="KW-0511">Multifunctional enzyme</keyword>
<evidence type="ECO:0000256" key="2">
    <source>
        <dbReference type="ARBA" id="ARBA00022553"/>
    </source>
</evidence>
<gene>
    <name evidence="7" type="ORF">AO501_05515</name>
</gene>
<dbReference type="OrthoDB" id="9778690at2"/>
<dbReference type="Gene3D" id="3.30.70.3290">
    <property type="match status" value="1"/>
</dbReference>
<evidence type="ECO:0000256" key="3">
    <source>
        <dbReference type="ARBA" id="ARBA00022679"/>
    </source>
</evidence>
<dbReference type="SMART" id="SM00822">
    <property type="entry name" value="PKS_KR"/>
    <property type="match status" value="1"/>
</dbReference>
<keyword evidence="3" id="KW-0808">Transferase</keyword>
<dbReference type="Pfam" id="PF08659">
    <property type="entry name" value="KR"/>
    <property type="match status" value="1"/>
</dbReference>
<dbReference type="SMART" id="SM00823">
    <property type="entry name" value="PKS_PP"/>
    <property type="match status" value="1"/>
</dbReference>
<dbReference type="InterPro" id="IPR036291">
    <property type="entry name" value="NAD(P)-bd_dom_sf"/>
</dbReference>